<feature type="signal peptide" evidence="1">
    <location>
        <begin position="1"/>
        <end position="18"/>
    </location>
</feature>
<sequence length="217" mass="24028">MIVLSIGSLITAPILVLLSTLEAPTNINLSSTAPVPALEIIKTYGSLAGSECYGRTAPPASSCQIPLSDLKKELGVSNKSGIKSLTRSEFANRLESLSFQWPLKPYGLTDTSYTKTAVMNKGAETAMYMNELEKRGLYDRRNPTGPLPTSLRPKLNEELKREGIDPRALDKVFYSFSGNQEELTSEQLENAFRGSDFLDYYSFIELIGKNEIVWPSY</sequence>
<evidence type="ECO:0000313" key="2">
    <source>
        <dbReference type="EMBL" id="CAE4616740.1"/>
    </source>
</evidence>
<name>A0A6V2H1S5_9STRA</name>
<evidence type="ECO:0000313" key="6">
    <source>
        <dbReference type="EMBL" id="CAE4616750.1"/>
    </source>
</evidence>
<dbReference type="EMBL" id="HBNS01025234">
    <property type="protein sequence ID" value="CAE4616743.1"/>
    <property type="molecule type" value="Transcribed_RNA"/>
</dbReference>
<dbReference type="EMBL" id="HBNS01025236">
    <property type="protein sequence ID" value="CAE4616747.1"/>
    <property type="molecule type" value="Transcribed_RNA"/>
</dbReference>
<feature type="chain" id="PRO_5036394134" evidence="1">
    <location>
        <begin position="19"/>
        <end position="217"/>
    </location>
</feature>
<accession>A0A6V2H1S5</accession>
<dbReference type="EMBL" id="HBNS01025238">
    <property type="protein sequence ID" value="CAE4616750.1"/>
    <property type="molecule type" value="Transcribed_RNA"/>
</dbReference>
<dbReference type="EMBL" id="HBNS01025237">
    <property type="protein sequence ID" value="CAE4616749.1"/>
    <property type="molecule type" value="Transcribed_RNA"/>
</dbReference>
<evidence type="ECO:0000313" key="3">
    <source>
        <dbReference type="EMBL" id="CAE4616743.1"/>
    </source>
</evidence>
<dbReference type="EMBL" id="HBNS01025232">
    <property type="protein sequence ID" value="CAE4616740.1"/>
    <property type="molecule type" value="Transcribed_RNA"/>
</dbReference>
<evidence type="ECO:0000256" key="1">
    <source>
        <dbReference type="SAM" id="SignalP"/>
    </source>
</evidence>
<organism evidence="3">
    <name type="scientific">Ditylum brightwellii</name>
    <dbReference type="NCBI Taxonomy" id="49249"/>
    <lineage>
        <taxon>Eukaryota</taxon>
        <taxon>Sar</taxon>
        <taxon>Stramenopiles</taxon>
        <taxon>Ochrophyta</taxon>
        <taxon>Bacillariophyta</taxon>
        <taxon>Mediophyceae</taxon>
        <taxon>Lithodesmiophycidae</taxon>
        <taxon>Lithodesmiales</taxon>
        <taxon>Lithodesmiaceae</taxon>
        <taxon>Ditylum</taxon>
    </lineage>
</organism>
<evidence type="ECO:0000313" key="5">
    <source>
        <dbReference type="EMBL" id="CAE4616749.1"/>
    </source>
</evidence>
<proteinExistence type="predicted"/>
<protein>
    <submittedName>
        <fullName evidence="3">Uncharacterized protein</fullName>
    </submittedName>
</protein>
<keyword evidence="1" id="KW-0732">Signal</keyword>
<evidence type="ECO:0000313" key="4">
    <source>
        <dbReference type="EMBL" id="CAE4616747.1"/>
    </source>
</evidence>
<gene>
    <name evidence="2" type="ORF">DBRI00130_LOCUS19902</name>
    <name evidence="3" type="ORF">DBRI00130_LOCUS19903</name>
    <name evidence="4" type="ORF">DBRI00130_LOCUS19905</name>
    <name evidence="5" type="ORF">DBRI00130_LOCUS19906</name>
    <name evidence="6" type="ORF">DBRI00130_LOCUS19907</name>
</gene>
<reference evidence="3" key="1">
    <citation type="submission" date="2021-01" db="EMBL/GenBank/DDBJ databases">
        <authorList>
            <person name="Corre E."/>
            <person name="Pelletier E."/>
            <person name="Niang G."/>
            <person name="Scheremetjew M."/>
            <person name="Finn R."/>
            <person name="Kale V."/>
            <person name="Holt S."/>
            <person name="Cochrane G."/>
            <person name="Meng A."/>
            <person name="Brown T."/>
            <person name="Cohen L."/>
        </authorList>
    </citation>
    <scope>NUCLEOTIDE SEQUENCE</scope>
    <source>
        <strain evidence="3">GSO104</strain>
    </source>
</reference>
<dbReference type="AlphaFoldDB" id="A0A6V2H1S5"/>